<dbReference type="KEGG" id="pmf:P9303_09381"/>
<name>A2C879_PROM3</name>
<accession>A2C879</accession>
<dbReference type="Proteomes" id="UP000002274">
    <property type="component" value="Chromosome"/>
</dbReference>
<proteinExistence type="predicted"/>
<dbReference type="CDD" id="cd05388">
    <property type="entry name" value="CobB_N"/>
    <property type="match status" value="1"/>
</dbReference>
<dbReference type="CDD" id="cd03130">
    <property type="entry name" value="GATase1_CobB"/>
    <property type="match status" value="1"/>
</dbReference>
<dbReference type="EMBL" id="CP000554">
    <property type="protein sequence ID" value="ABM77689.1"/>
    <property type="molecule type" value="Genomic_DNA"/>
</dbReference>
<dbReference type="EC" id="6.3.5.9" evidence="9"/>
<dbReference type="Gene3D" id="3.40.50.880">
    <property type="match status" value="1"/>
</dbReference>
<dbReference type="HOGENOM" id="CLU_022752_1_1_3"/>
<evidence type="ECO:0000256" key="1">
    <source>
        <dbReference type="ARBA" id="ARBA00001946"/>
    </source>
</evidence>
<dbReference type="NCBIfam" id="TIGR00379">
    <property type="entry name" value="cobB"/>
    <property type="match status" value="1"/>
</dbReference>
<keyword evidence="4" id="KW-0067">ATP-binding</keyword>
<protein>
    <submittedName>
        <fullName evidence="9">Putative Cobyrinic acid a,c-diamide synthase</fullName>
        <ecNumber evidence="9">6.3.5.9</ecNumber>
    </submittedName>
</protein>
<keyword evidence="6" id="KW-0315">Glutamine amidotransferase</keyword>
<evidence type="ECO:0000256" key="3">
    <source>
        <dbReference type="ARBA" id="ARBA00022741"/>
    </source>
</evidence>
<organism evidence="9 10">
    <name type="scientific">Prochlorococcus marinus (strain MIT 9303)</name>
    <dbReference type="NCBI Taxonomy" id="59922"/>
    <lineage>
        <taxon>Bacteria</taxon>
        <taxon>Bacillati</taxon>
        <taxon>Cyanobacteriota</taxon>
        <taxon>Cyanophyceae</taxon>
        <taxon>Synechococcales</taxon>
        <taxon>Prochlorococcaceae</taxon>
        <taxon>Prochlorococcus</taxon>
    </lineage>
</organism>
<dbReference type="GO" id="GO:0043802">
    <property type="term" value="F:hydrogenobyrinic acid a,c-diamide synthase (glutamine-hydrolysing) activity"/>
    <property type="evidence" value="ECO:0007669"/>
    <property type="project" value="UniProtKB-EC"/>
</dbReference>
<dbReference type="PANTHER" id="PTHR43873:SF1">
    <property type="entry name" value="COBYRINATE A,C-DIAMIDE SYNTHASE"/>
    <property type="match status" value="1"/>
</dbReference>
<evidence type="ECO:0000259" key="8">
    <source>
        <dbReference type="Pfam" id="PF07685"/>
    </source>
</evidence>
<dbReference type="SUPFAM" id="SSF52317">
    <property type="entry name" value="Class I glutamine amidotransferase-like"/>
    <property type="match status" value="1"/>
</dbReference>
<dbReference type="AlphaFoldDB" id="A2C879"/>
<dbReference type="RefSeq" id="WP_011825595.1">
    <property type="nucleotide sequence ID" value="NC_008820.1"/>
</dbReference>
<dbReference type="InterPro" id="IPR011698">
    <property type="entry name" value="GATase_3"/>
</dbReference>
<keyword evidence="3" id="KW-0547">Nucleotide-binding</keyword>
<evidence type="ECO:0000313" key="10">
    <source>
        <dbReference type="Proteomes" id="UP000002274"/>
    </source>
</evidence>
<comment type="cofactor">
    <cofactor evidence="1">
        <name>Mg(2+)</name>
        <dbReference type="ChEBI" id="CHEBI:18420"/>
    </cofactor>
</comment>
<evidence type="ECO:0000256" key="2">
    <source>
        <dbReference type="ARBA" id="ARBA00022598"/>
    </source>
</evidence>
<dbReference type="STRING" id="59922.P9303_09381"/>
<dbReference type="PANTHER" id="PTHR43873">
    <property type="entry name" value="COBYRINATE A,C-DIAMIDE SYNTHASE"/>
    <property type="match status" value="1"/>
</dbReference>
<feature type="domain" description="CobQ/CobB/MinD/ParA nucleotide binding" evidence="7">
    <location>
        <begin position="4"/>
        <end position="187"/>
    </location>
</feature>
<dbReference type="GO" id="GO:0005524">
    <property type="term" value="F:ATP binding"/>
    <property type="evidence" value="ECO:0007669"/>
    <property type="project" value="UniProtKB-KW"/>
</dbReference>
<dbReference type="GO" id="GO:0042242">
    <property type="term" value="F:cobyrinic acid a,c-diamide synthase activity"/>
    <property type="evidence" value="ECO:0007669"/>
    <property type="project" value="InterPro"/>
</dbReference>
<keyword evidence="2 9" id="KW-0436">Ligase</keyword>
<dbReference type="PROSITE" id="PS51274">
    <property type="entry name" value="GATASE_COBBQ"/>
    <property type="match status" value="1"/>
</dbReference>
<feature type="domain" description="CobB/CobQ-like glutamine amidotransferase" evidence="8">
    <location>
        <begin position="250"/>
        <end position="452"/>
    </location>
</feature>
<dbReference type="InterPro" id="IPR004484">
    <property type="entry name" value="CbiA/CobB_synth"/>
</dbReference>
<evidence type="ECO:0000256" key="4">
    <source>
        <dbReference type="ARBA" id="ARBA00022840"/>
    </source>
</evidence>
<dbReference type="InterPro" id="IPR027417">
    <property type="entry name" value="P-loop_NTPase"/>
</dbReference>
<sequence length="475" mass="52275">MACVIAAPASGTGKTLLSLTLTAWARSRDLSLQPFKVGPDYLDPQQLTVASGRPCRNLDLLLCGPDWVRNSFHGFGAAADLALVEGVMGLFDGVGTSQQGSTAAVARHLQLPVVLVVDASGQAGSLAALVKGFRDHDPQLTLAGVVLNRVNSNRHKELLKEVLNSIEVKVLGCLPRDPELNLPSRHLGLAPAHELERLEARLQAWSAIAETHLDLTSFKTLLRAPTRVIDPIHDLLGEKSIQSPQPLRPVAVAQDDAFHFRYPETKDCLEALGMPVLPWKPLEDEPLPAQAKGVILPGGFPEQYAASLSQCDRSMADLRAWYGRRPIYAECGGMLLLGQTLTDLEGQAHPMTGLLPFHAKKGSLQVGYRSLDGTEDSLVVRKGDRLMGHEFHRWELHPTGPNDVLSNLLDRPHKINKPRSLWQVQGWRVQQHKEGWSHQTLHASWVHLHWASCSMISRRWRAALEPQSIPATSDF</sequence>
<evidence type="ECO:0000256" key="5">
    <source>
        <dbReference type="ARBA" id="ARBA00022842"/>
    </source>
</evidence>
<keyword evidence="5" id="KW-0460">Magnesium</keyword>
<dbReference type="SUPFAM" id="SSF52540">
    <property type="entry name" value="P-loop containing nucleoside triphosphate hydrolases"/>
    <property type="match status" value="1"/>
</dbReference>
<evidence type="ECO:0000313" key="9">
    <source>
        <dbReference type="EMBL" id="ABM77689.1"/>
    </source>
</evidence>
<dbReference type="InterPro" id="IPR002586">
    <property type="entry name" value="CobQ/CobB/MinD/ParA_Nub-bd_dom"/>
</dbReference>
<gene>
    <name evidence="9" type="primary">cobB</name>
    <name evidence="9" type="ordered locus">P9303_09381</name>
</gene>
<dbReference type="Gene3D" id="3.40.50.300">
    <property type="entry name" value="P-loop containing nucleotide triphosphate hydrolases"/>
    <property type="match status" value="1"/>
</dbReference>
<dbReference type="BioCyc" id="PMAR59922:G1G80-849-MONOMER"/>
<dbReference type="Pfam" id="PF01656">
    <property type="entry name" value="CbiA"/>
    <property type="match status" value="1"/>
</dbReference>
<evidence type="ECO:0000259" key="7">
    <source>
        <dbReference type="Pfam" id="PF01656"/>
    </source>
</evidence>
<evidence type="ECO:0000256" key="6">
    <source>
        <dbReference type="ARBA" id="ARBA00022962"/>
    </source>
</evidence>
<dbReference type="Pfam" id="PF07685">
    <property type="entry name" value="GATase_3"/>
    <property type="match status" value="1"/>
</dbReference>
<dbReference type="NCBIfam" id="NF002204">
    <property type="entry name" value="PRK01077.1"/>
    <property type="match status" value="1"/>
</dbReference>
<reference evidence="9 10" key="1">
    <citation type="journal article" date="2007" name="PLoS Genet.">
        <title>Patterns and implications of gene gain and loss in the evolution of Prochlorococcus.</title>
        <authorList>
            <person name="Kettler G.C."/>
            <person name="Martiny A.C."/>
            <person name="Huang K."/>
            <person name="Zucker J."/>
            <person name="Coleman M.L."/>
            <person name="Rodrigue S."/>
            <person name="Chen F."/>
            <person name="Lapidus A."/>
            <person name="Ferriera S."/>
            <person name="Johnson J."/>
            <person name="Steglich C."/>
            <person name="Church G.M."/>
            <person name="Richardson P."/>
            <person name="Chisholm S.W."/>
        </authorList>
    </citation>
    <scope>NUCLEOTIDE SEQUENCE [LARGE SCALE GENOMIC DNA]</scope>
    <source>
        <strain evidence="9 10">MIT 9303</strain>
    </source>
</reference>
<dbReference type="InterPro" id="IPR029062">
    <property type="entry name" value="Class_I_gatase-like"/>
</dbReference>